<gene>
    <name evidence="1" type="ORF">DPEC_G00112260</name>
</gene>
<name>A0ACC2GTF9_DALPE</name>
<reference evidence="1" key="1">
    <citation type="submission" date="2021-05" db="EMBL/GenBank/DDBJ databases">
        <authorList>
            <person name="Pan Q."/>
            <person name="Jouanno E."/>
            <person name="Zahm M."/>
            <person name="Klopp C."/>
            <person name="Cabau C."/>
            <person name="Louis A."/>
            <person name="Berthelot C."/>
            <person name="Parey E."/>
            <person name="Roest Crollius H."/>
            <person name="Montfort J."/>
            <person name="Robinson-Rechavi M."/>
            <person name="Bouchez O."/>
            <person name="Lampietro C."/>
            <person name="Lopez Roques C."/>
            <person name="Donnadieu C."/>
            <person name="Postlethwait J."/>
            <person name="Bobe J."/>
            <person name="Dillon D."/>
            <person name="Chandos A."/>
            <person name="von Hippel F."/>
            <person name="Guiguen Y."/>
        </authorList>
    </citation>
    <scope>NUCLEOTIDE SEQUENCE</scope>
    <source>
        <strain evidence="1">YG-Jan2019</strain>
    </source>
</reference>
<keyword evidence="2" id="KW-1185">Reference proteome</keyword>
<proteinExistence type="predicted"/>
<accession>A0ACC2GTF9</accession>
<dbReference type="EMBL" id="CM055736">
    <property type="protein sequence ID" value="KAJ8006924.1"/>
    <property type="molecule type" value="Genomic_DNA"/>
</dbReference>
<evidence type="ECO:0000313" key="2">
    <source>
        <dbReference type="Proteomes" id="UP001157502"/>
    </source>
</evidence>
<sequence>MGIYAIDGWRSVLVRSALTGPVVAARACTVLCGGEKSATRHKSLHYNSHKGLSSITARAQGPPFRLLAILMSSMQCDKATDSGCVSGPAVSAPTRGRPRHAIMLERRSAGIVLFDLVYSLDHYDLR</sequence>
<evidence type="ECO:0000313" key="1">
    <source>
        <dbReference type="EMBL" id="KAJ8006924.1"/>
    </source>
</evidence>
<dbReference type="Proteomes" id="UP001157502">
    <property type="component" value="Chromosome 9"/>
</dbReference>
<organism evidence="1 2">
    <name type="scientific">Dallia pectoralis</name>
    <name type="common">Alaska blackfish</name>
    <dbReference type="NCBI Taxonomy" id="75939"/>
    <lineage>
        <taxon>Eukaryota</taxon>
        <taxon>Metazoa</taxon>
        <taxon>Chordata</taxon>
        <taxon>Craniata</taxon>
        <taxon>Vertebrata</taxon>
        <taxon>Euteleostomi</taxon>
        <taxon>Actinopterygii</taxon>
        <taxon>Neopterygii</taxon>
        <taxon>Teleostei</taxon>
        <taxon>Protacanthopterygii</taxon>
        <taxon>Esociformes</taxon>
        <taxon>Umbridae</taxon>
        <taxon>Dallia</taxon>
    </lineage>
</organism>
<protein>
    <submittedName>
        <fullName evidence="1">Uncharacterized protein</fullName>
    </submittedName>
</protein>
<comment type="caution">
    <text evidence="1">The sequence shown here is derived from an EMBL/GenBank/DDBJ whole genome shotgun (WGS) entry which is preliminary data.</text>
</comment>